<sequence length="121" mass="13584">MRVLVHGTRWAWHSGPPAEEAERALKELGCQLSDNIDFHQRLQRRMQAQKSEALLRTELETRRPMKLATPAHIPNFGGLHESASADSHSVFAEIFCGRSAPPTSGCRTNELYFALTRANLC</sequence>
<protein>
    <submittedName>
        <fullName evidence="1">Uncharacterized protein</fullName>
    </submittedName>
</protein>
<reference evidence="2" key="1">
    <citation type="journal article" date="2017" name="Nat. Ecol. Evol.">
        <title>Genome expansion and lineage-specific genetic innovations in the forest pathogenic fungi Armillaria.</title>
        <authorList>
            <person name="Sipos G."/>
            <person name="Prasanna A.N."/>
            <person name="Walter M.C."/>
            <person name="O'Connor E."/>
            <person name="Balint B."/>
            <person name="Krizsan K."/>
            <person name="Kiss B."/>
            <person name="Hess J."/>
            <person name="Varga T."/>
            <person name="Slot J."/>
            <person name="Riley R."/>
            <person name="Boka B."/>
            <person name="Rigling D."/>
            <person name="Barry K."/>
            <person name="Lee J."/>
            <person name="Mihaltcheva S."/>
            <person name="LaButti K."/>
            <person name="Lipzen A."/>
            <person name="Waldron R."/>
            <person name="Moloney N.M."/>
            <person name="Sperisen C."/>
            <person name="Kredics L."/>
            <person name="Vagvoelgyi C."/>
            <person name="Patrignani A."/>
            <person name="Fitzpatrick D."/>
            <person name="Nagy I."/>
            <person name="Doyle S."/>
            <person name="Anderson J.B."/>
            <person name="Grigoriev I.V."/>
            <person name="Gueldener U."/>
            <person name="Muensterkoetter M."/>
            <person name="Nagy L.G."/>
        </authorList>
    </citation>
    <scope>NUCLEOTIDE SEQUENCE [LARGE SCALE GENOMIC DNA]</scope>
    <source>
        <strain evidence="2">C18/9</strain>
    </source>
</reference>
<dbReference type="AlphaFoldDB" id="A0A284RET9"/>
<evidence type="ECO:0000313" key="2">
    <source>
        <dbReference type="Proteomes" id="UP000219338"/>
    </source>
</evidence>
<organism evidence="1 2">
    <name type="scientific">Armillaria ostoyae</name>
    <name type="common">Armillaria root rot fungus</name>
    <dbReference type="NCBI Taxonomy" id="47428"/>
    <lineage>
        <taxon>Eukaryota</taxon>
        <taxon>Fungi</taxon>
        <taxon>Dikarya</taxon>
        <taxon>Basidiomycota</taxon>
        <taxon>Agaricomycotina</taxon>
        <taxon>Agaricomycetes</taxon>
        <taxon>Agaricomycetidae</taxon>
        <taxon>Agaricales</taxon>
        <taxon>Marasmiineae</taxon>
        <taxon>Physalacriaceae</taxon>
        <taxon>Armillaria</taxon>
    </lineage>
</organism>
<keyword evidence="2" id="KW-1185">Reference proteome</keyword>
<name>A0A284RET9_ARMOS</name>
<accession>A0A284RET9</accession>
<dbReference type="EMBL" id="FUEG01000008">
    <property type="protein sequence ID" value="SJL07290.1"/>
    <property type="molecule type" value="Genomic_DNA"/>
</dbReference>
<dbReference type="Proteomes" id="UP000219338">
    <property type="component" value="Unassembled WGS sequence"/>
</dbReference>
<proteinExistence type="predicted"/>
<evidence type="ECO:0000313" key="1">
    <source>
        <dbReference type="EMBL" id="SJL07290.1"/>
    </source>
</evidence>
<gene>
    <name evidence="1" type="ORF">ARMOST_10634</name>
</gene>